<name>A0A4Q9Q8N7_9APHY</name>
<sequence length="162" mass="17077">MAEILALLAEGGVAVEAGAGVEGEVLLRKGETGAGWRSRTAGAPRINRRMYLSRSAPPRHVLAAHYPGMDETRHLPRTLGLALRWIAVAGRDRHDLDDPGAKRLGCEISGSCGMCTSASSLFESSIVDQCTGRASCSMECPANLSASSLQISSLQILKVTSV</sequence>
<dbReference type="AlphaFoldDB" id="A0A4Q9Q8N7"/>
<reference evidence="1 2" key="1">
    <citation type="submission" date="2019-01" db="EMBL/GenBank/DDBJ databases">
        <title>Draft genome sequences of three monokaryotic isolates of the white-rot basidiomycete fungus Dichomitus squalens.</title>
        <authorList>
            <consortium name="DOE Joint Genome Institute"/>
            <person name="Lopez S.C."/>
            <person name="Andreopoulos B."/>
            <person name="Pangilinan J."/>
            <person name="Lipzen A."/>
            <person name="Riley R."/>
            <person name="Ahrendt S."/>
            <person name="Ng V."/>
            <person name="Barry K."/>
            <person name="Daum C."/>
            <person name="Grigoriev I.V."/>
            <person name="Hilden K.S."/>
            <person name="Makela M.R."/>
            <person name="de Vries R.P."/>
        </authorList>
    </citation>
    <scope>NUCLEOTIDE SEQUENCE [LARGE SCALE GENOMIC DNA]</scope>
    <source>
        <strain evidence="1 2">CBS 464.89</strain>
    </source>
</reference>
<proteinExistence type="predicted"/>
<gene>
    <name evidence="1" type="ORF">BD310DRAFT_577172</name>
</gene>
<organism evidence="1 2">
    <name type="scientific">Dichomitus squalens</name>
    <dbReference type="NCBI Taxonomy" id="114155"/>
    <lineage>
        <taxon>Eukaryota</taxon>
        <taxon>Fungi</taxon>
        <taxon>Dikarya</taxon>
        <taxon>Basidiomycota</taxon>
        <taxon>Agaricomycotina</taxon>
        <taxon>Agaricomycetes</taxon>
        <taxon>Polyporales</taxon>
        <taxon>Polyporaceae</taxon>
        <taxon>Dichomitus</taxon>
    </lineage>
</organism>
<keyword evidence="2" id="KW-1185">Reference proteome</keyword>
<accession>A0A4Q9Q8N7</accession>
<dbReference type="Proteomes" id="UP000292082">
    <property type="component" value="Unassembled WGS sequence"/>
</dbReference>
<protein>
    <submittedName>
        <fullName evidence="1">Uncharacterized protein</fullName>
    </submittedName>
</protein>
<evidence type="ECO:0000313" key="1">
    <source>
        <dbReference type="EMBL" id="TBU63391.1"/>
    </source>
</evidence>
<dbReference type="EMBL" id="ML145089">
    <property type="protein sequence ID" value="TBU63391.1"/>
    <property type="molecule type" value="Genomic_DNA"/>
</dbReference>
<evidence type="ECO:0000313" key="2">
    <source>
        <dbReference type="Proteomes" id="UP000292082"/>
    </source>
</evidence>